<organism evidence="2 3">
    <name type="scientific">Pseudooceanicola nitratireducens</name>
    <dbReference type="NCBI Taxonomy" id="517719"/>
    <lineage>
        <taxon>Bacteria</taxon>
        <taxon>Pseudomonadati</taxon>
        <taxon>Pseudomonadota</taxon>
        <taxon>Alphaproteobacteria</taxon>
        <taxon>Rhodobacterales</taxon>
        <taxon>Paracoccaceae</taxon>
        <taxon>Pseudooceanicola</taxon>
    </lineage>
</organism>
<feature type="domain" description="AB hydrolase-1" evidence="1">
    <location>
        <begin position="26"/>
        <end position="221"/>
    </location>
</feature>
<dbReference type="EMBL" id="FOLX01000001">
    <property type="protein sequence ID" value="SFC95264.1"/>
    <property type="molecule type" value="Genomic_DNA"/>
</dbReference>
<dbReference type="PANTHER" id="PTHR43798">
    <property type="entry name" value="MONOACYLGLYCEROL LIPASE"/>
    <property type="match status" value="1"/>
</dbReference>
<dbReference type="Pfam" id="PF12697">
    <property type="entry name" value="Abhydrolase_6"/>
    <property type="match status" value="1"/>
</dbReference>
<dbReference type="OrthoDB" id="5491135at2"/>
<name>A0A1I1NC17_9RHOB</name>
<accession>A0A1I1NC17</accession>
<keyword evidence="3" id="KW-1185">Reference proteome</keyword>
<dbReference type="PRINTS" id="PR00111">
    <property type="entry name" value="ABHYDROLASE"/>
</dbReference>
<sequence length="235" mass="25601">MTEPIVFLPGYLCDQRLFYAQAYDLARDHIVIQAPLIGERCEEMASSLLPHLPRRVTLVGASLGGIVALEILRRAPDRVARICLISADALPDAPNVSADREPQIIQCRTGRLDEAVAAALPAEALAPGPARPNALEFFQDMARSLGPRGFEVHTRALQRRRDHQSSLYRAQCPVQVIAGAHDTVITPKRQEFLAGLAPNGAFTLLDTAGHLPTLEDPQAVTAILRSWLKPKARAA</sequence>
<dbReference type="InterPro" id="IPR000073">
    <property type="entry name" value="AB_hydrolase_1"/>
</dbReference>
<dbReference type="InterPro" id="IPR029058">
    <property type="entry name" value="AB_hydrolase_fold"/>
</dbReference>
<dbReference type="SUPFAM" id="SSF53474">
    <property type="entry name" value="alpha/beta-Hydrolases"/>
    <property type="match status" value="1"/>
</dbReference>
<dbReference type="STRING" id="517719.SAMN05421762_2898"/>
<dbReference type="Gene3D" id="3.40.50.1820">
    <property type="entry name" value="alpha/beta hydrolase"/>
    <property type="match status" value="1"/>
</dbReference>
<evidence type="ECO:0000313" key="3">
    <source>
        <dbReference type="Proteomes" id="UP000231644"/>
    </source>
</evidence>
<reference evidence="2 3" key="1">
    <citation type="submission" date="2016-10" db="EMBL/GenBank/DDBJ databases">
        <authorList>
            <person name="de Groot N.N."/>
        </authorList>
    </citation>
    <scope>NUCLEOTIDE SEQUENCE [LARGE SCALE GENOMIC DNA]</scope>
    <source>
        <strain evidence="2 3">DSM 29619</strain>
    </source>
</reference>
<proteinExistence type="predicted"/>
<evidence type="ECO:0000259" key="1">
    <source>
        <dbReference type="Pfam" id="PF12697"/>
    </source>
</evidence>
<dbReference type="RefSeq" id="WP_093446612.1">
    <property type="nucleotide sequence ID" value="NZ_FNZG01000001.1"/>
</dbReference>
<dbReference type="Proteomes" id="UP000231644">
    <property type="component" value="Unassembled WGS sequence"/>
</dbReference>
<evidence type="ECO:0000313" key="2">
    <source>
        <dbReference type="EMBL" id="SFC95264.1"/>
    </source>
</evidence>
<dbReference type="AlphaFoldDB" id="A0A1I1NC17"/>
<gene>
    <name evidence="2" type="ORF">SAMN05421762_2898</name>
</gene>
<protein>
    <submittedName>
        <fullName evidence="2">Pimeloyl-ACP methyl ester carboxylesterase</fullName>
    </submittedName>
</protein>
<dbReference type="InterPro" id="IPR050266">
    <property type="entry name" value="AB_hydrolase_sf"/>
</dbReference>